<protein>
    <recommendedName>
        <fullName evidence="9">FYVE-type domain-containing protein</fullName>
    </recommendedName>
</protein>
<evidence type="ECO:0000256" key="4">
    <source>
        <dbReference type="ARBA" id="ARBA00022833"/>
    </source>
</evidence>
<keyword evidence="3 7" id="KW-0863">Zinc-finger</keyword>
<feature type="repeat" description="ANK" evidence="6">
    <location>
        <begin position="117"/>
        <end position="149"/>
    </location>
</feature>
<evidence type="ECO:0000256" key="3">
    <source>
        <dbReference type="ARBA" id="ARBA00022771"/>
    </source>
</evidence>
<evidence type="ECO:0000256" key="8">
    <source>
        <dbReference type="SAM" id="MobiDB-lite"/>
    </source>
</evidence>
<feature type="domain" description="FYVE-type" evidence="9">
    <location>
        <begin position="583"/>
        <end position="658"/>
    </location>
</feature>
<dbReference type="SMART" id="SM00064">
    <property type="entry name" value="FYVE"/>
    <property type="match status" value="1"/>
</dbReference>
<dbReference type="PANTHER" id="PTHR24198">
    <property type="entry name" value="ANKYRIN REPEAT AND PROTEIN KINASE DOMAIN-CONTAINING PROTEIN"/>
    <property type="match status" value="1"/>
</dbReference>
<dbReference type="InterPro" id="IPR036770">
    <property type="entry name" value="Ankyrin_rpt-contain_sf"/>
</dbReference>
<evidence type="ECO:0000256" key="2">
    <source>
        <dbReference type="ARBA" id="ARBA00022737"/>
    </source>
</evidence>
<dbReference type="STRING" id="35722.A0A0B7NCC5"/>
<proteinExistence type="predicted"/>
<dbReference type="SUPFAM" id="SSF48403">
    <property type="entry name" value="Ankyrin repeat"/>
    <property type="match status" value="1"/>
</dbReference>
<dbReference type="InterPro" id="IPR011011">
    <property type="entry name" value="Znf_FYVE_PHD"/>
</dbReference>
<sequence>MGVDILEFCTPPIPGQPHKYYGNAHNNFIKLPVAIPHTTIQKTVSTNNSLHSIATSGNLTLLKSILPLLPTPQKAVNEPHPSTGLSPLHFAASRGHFNIVKYLVDDYSAIVDAKDREGETALLKAAYNGHYHIVEYLVSKNANVHSKDKDGWTALHNACARGFLPIARLLIKKGARVDVKSKMGHTPLINAASKGYISIVEYLLVESHANPLIKNNFGEAAYDVSAAAGESYICEMLHRAGKSWWKMQHNSEGSMLLTYQQVMVVIHENERSSSLLGLSKPQFSAASLTKYDARGPWSLSPSGRPSTKEEVLLPQNNSSSSGSDWFWLTDWQIDYSDPRIDPTSGWQYSRSFDDPDDVWTPVTPTSGYGWVRRRIWVRVMKRRMDLLKGSHIGSPTVDEEEDYLCKAEDIVQNSKLDPAVAATEEPSIQQLTVELRAFEEAVQLLRAGIKNDGNQFRIHQAKKLITAYSSQIDALNLQITQLAHTVSTPITPRPVQHNAELARELGFNDRQAPENNDLDTNPWSRDTNTVSNTEWQASSILESTSFNHVDLIGHGMESLQDSNNQDDTEQQMRGPKQYVWESDLDAKECRGCRRRFGFLVRRHHCRCCGLIHCDRCSMSRARLSSTQILQDPNGPLESLDVLASQHQRVCDTCYAKLGGIPP</sequence>
<evidence type="ECO:0000259" key="9">
    <source>
        <dbReference type="PROSITE" id="PS50178"/>
    </source>
</evidence>
<evidence type="ECO:0000256" key="7">
    <source>
        <dbReference type="PROSITE-ProRule" id="PRU00091"/>
    </source>
</evidence>
<name>A0A0B7NCC5_9FUNG</name>
<dbReference type="AlphaFoldDB" id="A0A0B7NCC5"/>
<keyword evidence="5 6" id="KW-0040">ANK repeat</keyword>
<evidence type="ECO:0000256" key="6">
    <source>
        <dbReference type="PROSITE-ProRule" id="PRU00023"/>
    </source>
</evidence>
<feature type="repeat" description="ANK" evidence="6">
    <location>
        <begin position="83"/>
        <end position="105"/>
    </location>
</feature>
<accession>A0A0B7NCC5</accession>
<dbReference type="InterPro" id="IPR017455">
    <property type="entry name" value="Znf_FYVE-rel"/>
</dbReference>
<dbReference type="PROSITE" id="PS50088">
    <property type="entry name" value="ANK_REPEAT"/>
    <property type="match status" value="3"/>
</dbReference>
<evidence type="ECO:0000313" key="11">
    <source>
        <dbReference type="Proteomes" id="UP000054107"/>
    </source>
</evidence>
<feature type="region of interest" description="Disordered" evidence="8">
    <location>
        <begin position="299"/>
        <end position="321"/>
    </location>
</feature>
<dbReference type="GO" id="GO:0008270">
    <property type="term" value="F:zinc ion binding"/>
    <property type="evidence" value="ECO:0007669"/>
    <property type="project" value="UniProtKB-KW"/>
</dbReference>
<dbReference type="InterPro" id="IPR000306">
    <property type="entry name" value="Znf_FYVE"/>
</dbReference>
<evidence type="ECO:0000256" key="5">
    <source>
        <dbReference type="ARBA" id="ARBA00023043"/>
    </source>
</evidence>
<dbReference type="Pfam" id="PF12796">
    <property type="entry name" value="Ank_2"/>
    <property type="match status" value="1"/>
</dbReference>
<evidence type="ECO:0000256" key="1">
    <source>
        <dbReference type="ARBA" id="ARBA00022723"/>
    </source>
</evidence>
<dbReference type="PRINTS" id="PR01415">
    <property type="entry name" value="ANKYRIN"/>
</dbReference>
<dbReference type="Pfam" id="PF13857">
    <property type="entry name" value="Ank_5"/>
    <property type="match status" value="1"/>
</dbReference>
<dbReference type="PANTHER" id="PTHR24198:SF195">
    <property type="entry name" value="DEATH DOMAIN-CONTAINING PROTEIN"/>
    <property type="match status" value="1"/>
</dbReference>
<organism evidence="10 11">
    <name type="scientific">Parasitella parasitica</name>
    <dbReference type="NCBI Taxonomy" id="35722"/>
    <lineage>
        <taxon>Eukaryota</taxon>
        <taxon>Fungi</taxon>
        <taxon>Fungi incertae sedis</taxon>
        <taxon>Mucoromycota</taxon>
        <taxon>Mucoromycotina</taxon>
        <taxon>Mucoromycetes</taxon>
        <taxon>Mucorales</taxon>
        <taxon>Mucorineae</taxon>
        <taxon>Mucoraceae</taxon>
        <taxon>Parasitella</taxon>
    </lineage>
</organism>
<keyword evidence="4" id="KW-0862">Zinc</keyword>
<dbReference type="EMBL" id="LN731879">
    <property type="protein sequence ID" value="CEP15086.1"/>
    <property type="molecule type" value="Genomic_DNA"/>
</dbReference>
<dbReference type="Gene3D" id="1.25.40.20">
    <property type="entry name" value="Ankyrin repeat-containing domain"/>
    <property type="match status" value="2"/>
</dbReference>
<reference evidence="10 11" key="1">
    <citation type="submission" date="2014-09" db="EMBL/GenBank/DDBJ databases">
        <authorList>
            <person name="Ellenberger Sabrina"/>
        </authorList>
    </citation>
    <scope>NUCLEOTIDE SEQUENCE [LARGE SCALE GENOMIC DNA]</scope>
    <source>
        <strain evidence="10 11">CBS 412.66</strain>
    </source>
</reference>
<keyword evidence="1" id="KW-0479">Metal-binding</keyword>
<dbReference type="InterPro" id="IPR002110">
    <property type="entry name" value="Ankyrin_rpt"/>
</dbReference>
<dbReference type="SMART" id="SM00248">
    <property type="entry name" value="ANK"/>
    <property type="match status" value="4"/>
</dbReference>
<keyword evidence="11" id="KW-1185">Reference proteome</keyword>
<keyword evidence="2" id="KW-0677">Repeat</keyword>
<gene>
    <name evidence="10" type="primary">PARPA_09287.1 scaffold 36060</name>
</gene>
<dbReference type="SUPFAM" id="SSF57903">
    <property type="entry name" value="FYVE/PHD zinc finger"/>
    <property type="match status" value="1"/>
</dbReference>
<evidence type="ECO:0000313" key="10">
    <source>
        <dbReference type="EMBL" id="CEP15086.1"/>
    </source>
</evidence>
<feature type="repeat" description="ANK" evidence="6">
    <location>
        <begin position="150"/>
        <end position="182"/>
    </location>
</feature>
<dbReference type="Pfam" id="PF01363">
    <property type="entry name" value="FYVE"/>
    <property type="match status" value="1"/>
</dbReference>
<dbReference type="OrthoDB" id="660555at2759"/>
<dbReference type="Proteomes" id="UP000054107">
    <property type="component" value="Unassembled WGS sequence"/>
</dbReference>
<dbReference type="PROSITE" id="PS50178">
    <property type="entry name" value="ZF_FYVE"/>
    <property type="match status" value="1"/>
</dbReference>
<dbReference type="Gene3D" id="3.30.40.10">
    <property type="entry name" value="Zinc/RING finger domain, C3HC4 (zinc finger)"/>
    <property type="match status" value="1"/>
</dbReference>
<dbReference type="PROSITE" id="PS50297">
    <property type="entry name" value="ANK_REP_REGION"/>
    <property type="match status" value="3"/>
</dbReference>
<dbReference type="InterPro" id="IPR013083">
    <property type="entry name" value="Znf_RING/FYVE/PHD"/>
</dbReference>